<dbReference type="SUPFAM" id="SSF49452">
    <property type="entry name" value="Starch-binding domain-like"/>
    <property type="match status" value="1"/>
</dbReference>
<evidence type="ECO:0000313" key="10">
    <source>
        <dbReference type="EMBL" id="RSL18522.1"/>
    </source>
</evidence>
<reference evidence="10 11" key="1">
    <citation type="submission" date="2018-12" db="EMBL/GenBank/DDBJ databases">
        <title>Sequencing of bacterial isolates from soil warming experiment in Harvard Forest, Massachusetts, USA.</title>
        <authorList>
            <person name="Deangelis K."/>
        </authorList>
    </citation>
    <scope>NUCLEOTIDE SEQUENCE [LARGE SCALE GENOMIC DNA]</scope>
    <source>
        <strain evidence="10 11">EB153</strain>
    </source>
</reference>
<dbReference type="InterPro" id="IPR039426">
    <property type="entry name" value="TonB-dep_rcpt-like"/>
</dbReference>
<proteinExistence type="predicted"/>
<dbReference type="GO" id="GO:0044718">
    <property type="term" value="P:siderophore transmembrane transport"/>
    <property type="evidence" value="ECO:0007669"/>
    <property type="project" value="TreeGrafter"/>
</dbReference>
<evidence type="ECO:0000256" key="6">
    <source>
        <dbReference type="ARBA" id="ARBA00023237"/>
    </source>
</evidence>
<keyword evidence="3" id="KW-1134">Transmembrane beta strand</keyword>
<evidence type="ECO:0000256" key="8">
    <source>
        <dbReference type="SAM" id="Phobius"/>
    </source>
</evidence>
<comment type="subcellular location">
    <subcellularLocation>
        <location evidence="1">Cell outer membrane</location>
        <topology evidence="1">Multi-pass membrane protein</topology>
    </subcellularLocation>
</comment>
<feature type="domain" description="TonB-dependent transporter Oar-like beta-barrel" evidence="9">
    <location>
        <begin position="264"/>
        <end position="1156"/>
    </location>
</feature>
<keyword evidence="11" id="KW-1185">Reference proteome</keyword>
<dbReference type="GO" id="GO:0030246">
    <property type="term" value="F:carbohydrate binding"/>
    <property type="evidence" value="ECO:0007669"/>
    <property type="project" value="InterPro"/>
</dbReference>
<dbReference type="AlphaFoldDB" id="A0A428MNT6"/>
<evidence type="ECO:0000313" key="11">
    <source>
        <dbReference type="Proteomes" id="UP000269669"/>
    </source>
</evidence>
<dbReference type="Gene3D" id="2.40.170.20">
    <property type="entry name" value="TonB-dependent receptor, beta-barrel domain"/>
    <property type="match status" value="1"/>
</dbReference>
<evidence type="ECO:0000256" key="5">
    <source>
        <dbReference type="ARBA" id="ARBA00023136"/>
    </source>
</evidence>
<feature type="transmembrane region" description="Helical" evidence="8">
    <location>
        <begin position="12"/>
        <end position="32"/>
    </location>
</feature>
<sequence length="1163" mass="124688">MNFTKTIKKALYQVGCILLSPTAMVMLGLIGWCVLPGISSGSGVAYAQNTNATIRGQVFDPTGALVPSAKVVIVNEQTNVVVFNGVSDSAGAFVAPQVIPGTYRITVSADGLKQAVINGLIATVAQIASINISMQLGGTAEVVTVEARGEQLDRSTSDVSSLISPQEVQNLPLQQRATENLLSFIPGVAHGGAGNQPSTSQLSINGSRTLNTEVLLNGVSTIVASTGTPATLPSPDGVDQFRVITTNAPSEYGRTSGAVISVNTISGTNVYHGNLYFLLRNEALDANKFFNKLTINSTTGKVTPRARDRFFQAGGSVGGPVRIPYLYNGRDKTFFFVNYDRTFSPSTTNLAFTTPTAAQRTGDLSNAPQKIYQPGSTTSPAFANNKIGPIDPAAAKILALLPLPNTIGSYDAANNRYTGNWTSQQNFQNTTVKLVARVDEQLTLKDRLSFNVYRFTTSTPNPVSWNSTLLNTTWDCTCNNAWLPSIDYTRVWTPTLVMDLNMGFFRNVVLRNPPGVGQNASQQLGIASLPLDQTPELIFGATTGATSTSSTNAISDIGADTNTNQVNITNTYTPFGTVTKTVGPHTFKFGASLRKNQFNSYNPATSPEGQILFDGTITNHGAAGNPNTQIADFLLGKIKTAQYEQSQPPTGRRNYNFGLFLQDDWRVTPKLTLNVGIRYEYESPLTIATNIYSRIDPVTGNLWAAGLNGVSRSLNITTPKANISPRFGLAYSVNDKTVVRGAFGTFYGTIFQNLGGQLAYPGFDNVISNNNLGTGVAQPFSLSQGLPLAPPPNLQNPFAALVGSSASNPYSVGISFNDQNHMPLVQQWNVGVQRQLPLLLTLEVNYVGNHALHLSYNLNENVVPLSSVPAVTLANTSVATQNASPFPNLKQFQVNNNSGGSNYNALQVTVRRQFNTRLAVLSNYTFAKSMDDGSTIYNFSAPNGTANSQYAVAGPNFIKDLAVSNIDVKHVVNIAMIYTTPGPWWLRNWHISPVFIGHTGLPINITQTNEIPGSSQRPNGNAQLLKLAHPTTNGAALQYYVSASDPNFPLTASGPVYNTINGVRTQIVATGFGNVSRDSNRAPGEVDFDASVSKDFKILEALKFQFRVDAFNVINHTNFQSPSGALSVTAAGNAATFATSSGFGKITGTQPARTMQLSTRFFF</sequence>
<dbReference type="Gene3D" id="2.60.40.1120">
    <property type="entry name" value="Carboxypeptidase-like, regulatory domain"/>
    <property type="match status" value="1"/>
</dbReference>
<name>A0A428MNT6_9BACT</name>
<dbReference type="GO" id="GO:0009279">
    <property type="term" value="C:cell outer membrane"/>
    <property type="evidence" value="ECO:0007669"/>
    <property type="project" value="UniProtKB-SubCell"/>
</dbReference>
<dbReference type="InterPro" id="IPR057601">
    <property type="entry name" value="Oar-like_b-barrel"/>
</dbReference>
<dbReference type="PANTHER" id="PTHR30069:SF46">
    <property type="entry name" value="OAR PROTEIN"/>
    <property type="match status" value="1"/>
</dbReference>
<organism evidence="10 11">
    <name type="scientific">Edaphobacter aggregans</name>
    <dbReference type="NCBI Taxonomy" id="570835"/>
    <lineage>
        <taxon>Bacteria</taxon>
        <taxon>Pseudomonadati</taxon>
        <taxon>Acidobacteriota</taxon>
        <taxon>Terriglobia</taxon>
        <taxon>Terriglobales</taxon>
        <taxon>Acidobacteriaceae</taxon>
        <taxon>Edaphobacter</taxon>
    </lineage>
</organism>
<keyword evidence="6" id="KW-0998">Cell outer membrane</keyword>
<dbReference type="GO" id="GO:0015344">
    <property type="term" value="F:siderophore uptake transmembrane transporter activity"/>
    <property type="evidence" value="ECO:0007669"/>
    <property type="project" value="TreeGrafter"/>
</dbReference>
<accession>A0A428MNT6</accession>
<evidence type="ECO:0000256" key="7">
    <source>
        <dbReference type="SAM" id="MobiDB-lite"/>
    </source>
</evidence>
<comment type="caution">
    <text evidence="10">The sequence shown here is derived from an EMBL/GenBank/DDBJ whole genome shotgun (WGS) entry which is preliminary data.</text>
</comment>
<dbReference type="EMBL" id="RSDW01000001">
    <property type="protein sequence ID" value="RSL18522.1"/>
    <property type="molecule type" value="Genomic_DNA"/>
</dbReference>
<dbReference type="Gene3D" id="2.170.130.10">
    <property type="entry name" value="TonB-dependent receptor, plug domain"/>
    <property type="match status" value="1"/>
</dbReference>
<evidence type="ECO:0000256" key="3">
    <source>
        <dbReference type="ARBA" id="ARBA00022452"/>
    </source>
</evidence>
<feature type="region of interest" description="Disordered" evidence="7">
    <location>
        <begin position="359"/>
        <end position="378"/>
    </location>
</feature>
<keyword evidence="5 8" id="KW-0472">Membrane</keyword>
<dbReference type="OrthoDB" id="97893at2"/>
<evidence type="ECO:0000256" key="2">
    <source>
        <dbReference type="ARBA" id="ARBA00022448"/>
    </source>
</evidence>
<dbReference type="InterPro" id="IPR037066">
    <property type="entry name" value="Plug_dom_sf"/>
</dbReference>
<dbReference type="Proteomes" id="UP000269669">
    <property type="component" value="Unassembled WGS sequence"/>
</dbReference>
<keyword evidence="8" id="KW-1133">Transmembrane helix</keyword>
<dbReference type="PANTHER" id="PTHR30069">
    <property type="entry name" value="TONB-DEPENDENT OUTER MEMBRANE RECEPTOR"/>
    <property type="match status" value="1"/>
</dbReference>
<dbReference type="RefSeq" id="WP_125486878.1">
    <property type="nucleotide sequence ID" value="NZ_RSDW01000001.1"/>
</dbReference>
<evidence type="ECO:0000256" key="1">
    <source>
        <dbReference type="ARBA" id="ARBA00004571"/>
    </source>
</evidence>
<dbReference type="Pfam" id="PF13620">
    <property type="entry name" value="CarboxypepD_reg"/>
    <property type="match status" value="1"/>
</dbReference>
<protein>
    <submittedName>
        <fullName evidence="10">IPT/TIG domain-containing protein</fullName>
    </submittedName>
</protein>
<keyword evidence="4 8" id="KW-0812">Transmembrane</keyword>
<dbReference type="Pfam" id="PF25183">
    <property type="entry name" value="OMP_b-brl_4"/>
    <property type="match status" value="1"/>
</dbReference>
<dbReference type="InterPro" id="IPR013784">
    <property type="entry name" value="Carb-bd-like_fold"/>
</dbReference>
<dbReference type="SUPFAM" id="SSF56935">
    <property type="entry name" value="Porins"/>
    <property type="match status" value="1"/>
</dbReference>
<gene>
    <name evidence="10" type="ORF">EDE15_4108</name>
</gene>
<dbReference type="InterPro" id="IPR036942">
    <property type="entry name" value="Beta-barrel_TonB_sf"/>
</dbReference>
<evidence type="ECO:0000256" key="4">
    <source>
        <dbReference type="ARBA" id="ARBA00022692"/>
    </source>
</evidence>
<evidence type="ECO:0000259" key="9">
    <source>
        <dbReference type="Pfam" id="PF25183"/>
    </source>
</evidence>
<keyword evidence="2" id="KW-0813">Transport</keyword>